<evidence type="ECO:0000313" key="2">
    <source>
        <dbReference type="EMBL" id="MBA4544613.1"/>
    </source>
</evidence>
<name>A0A7W1XDM5_9BACL</name>
<evidence type="ECO:0000313" key="3">
    <source>
        <dbReference type="Proteomes" id="UP000530514"/>
    </source>
</evidence>
<sequence length="210" mass="24159">MLTVSEALERLKATGITDSIQVLRKWIRDGEITAIPPEQGRRKEGYRIEAEELERFISQRNPLYPEVQRLRQENDQLKAELEQLKQQISNQKDRSEDEPKEDESEPIGPAQGADRNGELTWNQVCDIYEKETKRIKDSDILGGIWEEVMGLLFPMSLFPEETESTELRQRSGQFMCPATGKVFPTCEEAVISLIQFVIKKYQKKNATKGA</sequence>
<reference evidence="2 3" key="1">
    <citation type="submission" date="2020-07" db="EMBL/GenBank/DDBJ databases">
        <authorList>
            <person name="Feng H."/>
        </authorList>
    </citation>
    <scope>NUCLEOTIDE SEQUENCE [LARGE SCALE GENOMIC DNA]</scope>
    <source>
        <strain evidence="3">s-11</strain>
    </source>
</reference>
<dbReference type="Proteomes" id="UP000530514">
    <property type="component" value="Unassembled WGS sequence"/>
</dbReference>
<keyword evidence="3" id="KW-1185">Reference proteome</keyword>
<dbReference type="AlphaFoldDB" id="A0A7W1XDM5"/>
<accession>A0A7W1XDM5</accession>
<organism evidence="2 3">
    <name type="scientific">Thermoactinomyces daqus</name>
    <dbReference type="NCBI Taxonomy" id="1329516"/>
    <lineage>
        <taxon>Bacteria</taxon>
        <taxon>Bacillati</taxon>
        <taxon>Bacillota</taxon>
        <taxon>Bacilli</taxon>
        <taxon>Bacillales</taxon>
        <taxon>Thermoactinomycetaceae</taxon>
        <taxon>Thermoactinomyces</taxon>
    </lineage>
</organism>
<dbReference type="OrthoDB" id="2967938at2"/>
<proteinExistence type="predicted"/>
<dbReference type="EMBL" id="JACEIP010000050">
    <property type="protein sequence ID" value="MBA4544613.1"/>
    <property type="molecule type" value="Genomic_DNA"/>
</dbReference>
<feature type="region of interest" description="Disordered" evidence="1">
    <location>
        <begin position="86"/>
        <end position="116"/>
    </location>
</feature>
<protein>
    <submittedName>
        <fullName evidence="2">Helix-turn-helix domain-containing protein</fullName>
    </submittedName>
</protein>
<gene>
    <name evidence="2" type="ORF">H1164_17435</name>
</gene>
<comment type="caution">
    <text evidence="2">The sequence shown here is derived from an EMBL/GenBank/DDBJ whole genome shotgun (WGS) entry which is preliminary data.</text>
</comment>
<dbReference type="RefSeq" id="WP_033102255.1">
    <property type="nucleotide sequence ID" value="NZ_JACEIP010000050.1"/>
</dbReference>
<evidence type="ECO:0000256" key="1">
    <source>
        <dbReference type="SAM" id="MobiDB-lite"/>
    </source>
</evidence>